<sequence>INVQHTVLKFQLDLHTVLAVVKICTHCTVIQILNNCLKSLTGKAAIVYSDALCPIEKALQSIHHLIYFHLADIK</sequence>
<reference evidence="2" key="1">
    <citation type="submission" date="2022-11" db="UniProtKB">
        <authorList>
            <consortium name="WormBaseParasite"/>
        </authorList>
    </citation>
    <scope>IDENTIFICATION</scope>
</reference>
<accession>A0A915ISE2</accession>
<evidence type="ECO:0000313" key="1">
    <source>
        <dbReference type="Proteomes" id="UP000887565"/>
    </source>
</evidence>
<dbReference type="Proteomes" id="UP000887565">
    <property type="component" value="Unplaced"/>
</dbReference>
<dbReference type="WBParaSite" id="nRc.2.0.1.t16790-RA">
    <property type="protein sequence ID" value="nRc.2.0.1.t16790-RA"/>
    <property type="gene ID" value="nRc.2.0.1.g16790"/>
</dbReference>
<evidence type="ECO:0000313" key="2">
    <source>
        <dbReference type="WBParaSite" id="nRc.2.0.1.t16790-RA"/>
    </source>
</evidence>
<organism evidence="1 2">
    <name type="scientific">Romanomermis culicivorax</name>
    <name type="common">Nematode worm</name>
    <dbReference type="NCBI Taxonomy" id="13658"/>
    <lineage>
        <taxon>Eukaryota</taxon>
        <taxon>Metazoa</taxon>
        <taxon>Ecdysozoa</taxon>
        <taxon>Nematoda</taxon>
        <taxon>Enoplea</taxon>
        <taxon>Dorylaimia</taxon>
        <taxon>Mermithida</taxon>
        <taxon>Mermithoidea</taxon>
        <taxon>Mermithidae</taxon>
        <taxon>Romanomermis</taxon>
    </lineage>
</organism>
<protein>
    <submittedName>
        <fullName evidence="2">Uncharacterized protein</fullName>
    </submittedName>
</protein>
<proteinExistence type="predicted"/>
<keyword evidence="1" id="KW-1185">Reference proteome</keyword>
<name>A0A915ISE2_ROMCU</name>
<dbReference type="AlphaFoldDB" id="A0A915ISE2"/>